<organism evidence="3 4">
    <name type="scientific">Antarcticibacterium flavum</name>
    <dbReference type="NCBI Taxonomy" id="2058175"/>
    <lineage>
        <taxon>Bacteria</taxon>
        <taxon>Pseudomonadati</taxon>
        <taxon>Bacteroidota</taxon>
        <taxon>Flavobacteriia</taxon>
        <taxon>Flavobacteriales</taxon>
        <taxon>Flavobacteriaceae</taxon>
        <taxon>Antarcticibacterium</taxon>
    </lineage>
</organism>
<evidence type="ECO:0000259" key="2">
    <source>
        <dbReference type="Pfam" id="PF00561"/>
    </source>
</evidence>
<keyword evidence="1 3" id="KW-0378">Hydrolase</keyword>
<dbReference type="PRINTS" id="PR00111">
    <property type="entry name" value="ABHYDROLASE"/>
</dbReference>
<dbReference type="KEGG" id="afla:FHG64_12470"/>
<reference evidence="3 4" key="1">
    <citation type="submission" date="2019-06" db="EMBL/GenBank/DDBJ databases">
        <title>Complete genome sequence of Antarcticibacterium flavum KCTC 52984T from an Antarctic marine sediment.</title>
        <authorList>
            <person name="Lee Y.M."/>
            <person name="Shin S.C."/>
        </authorList>
    </citation>
    <scope>NUCLEOTIDE SEQUENCE [LARGE SCALE GENOMIC DNA]</scope>
    <source>
        <strain evidence="3 4">KCTC 52984</strain>
    </source>
</reference>
<dbReference type="Gene3D" id="3.40.50.1820">
    <property type="entry name" value="alpha/beta hydrolase"/>
    <property type="match status" value="1"/>
</dbReference>
<dbReference type="SUPFAM" id="SSF53474">
    <property type="entry name" value="alpha/beta-Hydrolases"/>
    <property type="match status" value="1"/>
</dbReference>
<name>A0A5B7X604_9FLAO</name>
<dbReference type="PANTHER" id="PTHR46118">
    <property type="entry name" value="PROTEIN ABHD11"/>
    <property type="match status" value="1"/>
</dbReference>
<evidence type="ECO:0000313" key="4">
    <source>
        <dbReference type="Proteomes" id="UP000309016"/>
    </source>
</evidence>
<keyword evidence="4" id="KW-1185">Reference proteome</keyword>
<dbReference type="InterPro" id="IPR000073">
    <property type="entry name" value="AB_hydrolase_1"/>
</dbReference>
<accession>A0A5B7X604</accession>
<dbReference type="OrthoDB" id="9808398at2"/>
<proteinExistence type="predicted"/>
<evidence type="ECO:0000256" key="1">
    <source>
        <dbReference type="ARBA" id="ARBA00022801"/>
    </source>
</evidence>
<protein>
    <submittedName>
        <fullName evidence="3">Alpha/beta fold hydrolase</fullName>
    </submittedName>
</protein>
<dbReference type="GO" id="GO:0052689">
    <property type="term" value="F:carboxylic ester hydrolase activity"/>
    <property type="evidence" value="ECO:0007669"/>
    <property type="project" value="TreeGrafter"/>
</dbReference>
<dbReference type="AlphaFoldDB" id="A0A5B7X604"/>
<dbReference type="RefSeq" id="WP_139066714.1">
    <property type="nucleotide sequence ID" value="NZ_CP040812.1"/>
</dbReference>
<dbReference type="InterPro" id="IPR029058">
    <property type="entry name" value="AB_hydrolase_fold"/>
</dbReference>
<dbReference type="Proteomes" id="UP000309016">
    <property type="component" value="Chromosome"/>
</dbReference>
<dbReference type="Pfam" id="PF00561">
    <property type="entry name" value="Abhydrolase_1"/>
    <property type="match status" value="1"/>
</dbReference>
<gene>
    <name evidence="3" type="ORF">FHG64_12470</name>
</gene>
<evidence type="ECO:0000313" key="3">
    <source>
        <dbReference type="EMBL" id="QCY70152.1"/>
    </source>
</evidence>
<feature type="domain" description="AB hydrolase-1" evidence="2">
    <location>
        <begin position="13"/>
        <end position="242"/>
    </location>
</feature>
<dbReference type="EMBL" id="CP040812">
    <property type="protein sequence ID" value="QCY70152.1"/>
    <property type="molecule type" value="Genomic_DNA"/>
</dbReference>
<dbReference type="PANTHER" id="PTHR46118:SF4">
    <property type="entry name" value="PROTEIN ABHD11"/>
    <property type="match status" value="1"/>
</dbReference>
<sequence>MIDLHSSIIGEGKPFIILHGFLGMGDNWKTLGNQFAEDGYEVHLLDQRNHGRSPHIDEMNYSSMAQDVVAYCEKRNLENIVLLGHSMGGKVAMQVAGEAPYLVEKLIVVDISPRYYSPHHQQILEGLTALDEASLTSRGEAEDFLSKFIKEKGIRLFLLKNLYWKTKEKLALRLNLEVLKENVEEVGKALGSGIKFDKETLFVKGGKSNYITVDDKPLIDLHFPNVRLEEISGAGHWVHAEKQKEFYNTVKQYLDNK</sequence>